<gene>
    <name evidence="2" type="ORF">DCF82_19590</name>
</gene>
<evidence type="ECO:0000313" key="2">
    <source>
        <dbReference type="EMBL" id="HAC29987.1"/>
    </source>
</evidence>
<dbReference type="AlphaFoldDB" id="A0A3B8WIP6"/>
<comment type="caution">
    <text evidence="2">The sequence shown here is derived from an EMBL/GenBank/DDBJ whole genome shotgun (WGS) entry which is preliminary data.</text>
</comment>
<evidence type="ECO:0000313" key="3">
    <source>
        <dbReference type="Proteomes" id="UP000261325"/>
    </source>
</evidence>
<proteinExistence type="predicted"/>
<feature type="region of interest" description="Disordered" evidence="1">
    <location>
        <begin position="1"/>
        <end position="30"/>
    </location>
</feature>
<evidence type="ECO:0000256" key="1">
    <source>
        <dbReference type="SAM" id="MobiDB-lite"/>
    </source>
</evidence>
<name>A0A3B8WIP6_MARNT</name>
<feature type="compositionally biased region" description="Polar residues" evidence="1">
    <location>
        <begin position="21"/>
        <end position="30"/>
    </location>
</feature>
<organism evidence="2 3">
    <name type="scientific">Marinobacter nauticus</name>
    <name type="common">Marinobacter hydrocarbonoclasticus</name>
    <name type="synonym">Marinobacter aquaeolei</name>
    <dbReference type="NCBI Taxonomy" id="2743"/>
    <lineage>
        <taxon>Bacteria</taxon>
        <taxon>Pseudomonadati</taxon>
        <taxon>Pseudomonadota</taxon>
        <taxon>Gammaproteobacteria</taxon>
        <taxon>Pseudomonadales</taxon>
        <taxon>Marinobacteraceae</taxon>
        <taxon>Marinobacter</taxon>
    </lineage>
</organism>
<feature type="non-terminal residue" evidence="2">
    <location>
        <position position="1"/>
    </location>
</feature>
<dbReference type="Proteomes" id="UP000261325">
    <property type="component" value="Unassembled WGS sequence"/>
</dbReference>
<reference evidence="2 3" key="1">
    <citation type="journal article" date="2018" name="Nat. Biotechnol.">
        <title>A standardized bacterial taxonomy based on genome phylogeny substantially revises the tree of life.</title>
        <authorList>
            <person name="Parks D.H."/>
            <person name="Chuvochina M."/>
            <person name="Waite D.W."/>
            <person name="Rinke C."/>
            <person name="Skarshewski A."/>
            <person name="Chaumeil P.A."/>
            <person name="Hugenholtz P."/>
        </authorList>
    </citation>
    <scope>NUCLEOTIDE SEQUENCE [LARGE SCALE GENOMIC DNA]</scope>
    <source>
        <strain evidence="2">UBA9049</strain>
    </source>
</reference>
<sequence length="30" mass="3125">GAFGEKHVPDAPAGTDKTDTETSLSLLYGF</sequence>
<protein>
    <submittedName>
        <fullName evidence="2">DUF481 domain-containing protein</fullName>
    </submittedName>
</protein>
<dbReference type="EMBL" id="DLYI01000271">
    <property type="protein sequence ID" value="HAC29987.1"/>
    <property type="molecule type" value="Genomic_DNA"/>
</dbReference>
<accession>A0A3B8WIP6</accession>